<dbReference type="AlphaFoldDB" id="A0A9Q1JPW7"/>
<dbReference type="Proteomes" id="UP001153076">
    <property type="component" value="Unassembled WGS sequence"/>
</dbReference>
<gene>
    <name evidence="2" type="ORF">Cgig2_005890</name>
</gene>
<accession>A0A9Q1JPW7</accession>
<proteinExistence type="predicted"/>
<dbReference type="EMBL" id="JAKOGI010000964">
    <property type="protein sequence ID" value="KAJ8428825.1"/>
    <property type="molecule type" value="Genomic_DNA"/>
</dbReference>
<organism evidence="2 3">
    <name type="scientific">Carnegiea gigantea</name>
    <dbReference type="NCBI Taxonomy" id="171969"/>
    <lineage>
        <taxon>Eukaryota</taxon>
        <taxon>Viridiplantae</taxon>
        <taxon>Streptophyta</taxon>
        <taxon>Embryophyta</taxon>
        <taxon>Tracheophyta</taxon>
        <taxon>Spermatophyta</taxon>
        <taxon>Magnoliopsida</taxon>
        <taxon>eudicotyledons</taxon>
        <taxon>Gunneridae</taxon>
        <taxon>Pentapetalae</taxon>
        <taxon>Caryophyllales</taxon>
        <taxon>Cactineae</taxon>
        <taxon>Cactaceae</taxon>
        <taxon>Cactoideae</taxon>
        <taxon>Echinocereeae</taxon>
        <taxon>Carnegiea</taxon>
    </lineage>
</organism>
<name>A0A9Q1JPW7_9CARY</name>
<protein>
    <submittedName>
        <fullName evidence="2">Uncharacterized protein</fullName>
    </submittedName>
</protein>
<keyword evidence="3" id="KW-1185">Reference proteome</keyword>
<evidence type="ECO:0000313" key="2">
    <source>
        <dbReference type="EMBL" id="KAJ8428825.1"/>
    </source>
</evidence>
<reference evidence="2" key="1">
    <citation type="submission" date="2022-04" db="EMBL/GenBank/DDBJ databases">
        <title>Carnegiea gigantea Genome sequencing and assembly v2.</title>
        <authorList>
            <person name="Copetti D."/>
            <person name="Sanderson M.J."/>
            <person name="Burquez A."/>
            <person name="Wojciechowski M.F."/>
        </authorList>
    </citation>
    <scope>NUCLEOTIDE SEQUENCE</scope>
    <source>
        <strain evidence="2">SGP5-SGP5p</strain>
        <tissue evidence="2">Aerial part</tissue>
    </source>
</reference>
<evidence type="ECO:0000313" key="3">
    <source>
        <dbReference type="Proteomes" id="UP001153076"/>
    </source>
</evidence>
<sequence length="192" mass="22477">MLERITEAKQALRKAHNSVAPLRSIMTFYTSKSRGAGWCEEQEKSSHPYYSTGGTSKKEFLHQPSPWEGPRRELRDLVEFIPRPPNGYPQNIRMDIKGSPMLKRPKPIRTPIKFLNKNKYYDSYEDYRHTTYERRELKKALQELADQGQLNRFLRRGRCGDHNRNNQEGKTKNDADRNIEIITNIIGGINDK</sequence>
<feature type="region of interest" description="Disordered" evidence="1">
    <location>
        <begin position="49"/>
        <end position="68"/>
    </location>
</feature>
<comment type="caution">
    <text evidence="2">The sequence shown here is derived from an EMBL/GenBank/DDBJ whole genome shotgun (WGS) entry which is preliminary data.</text>
</comment>
<evidence type="ECO:0000256" key="1">
    <source>
        <dbReference type="SAM" id="MobiDB-lite"/>
    </source>
</evidence>
<dbReference type="OrthoDB" id="1752268at2759"/>